<organism evidence="1 2">
    <name type="scientific">Microthyrium microscopicum</name>
    <dbReference type="NCBI Taxonomy" id="703497"/>
    <lineage>
        <taxon>Eukaryota</taxon>
        <taxon>Fungi</taxon>
        <taxon>Dikarya</taxon>
        <taxon>Ascomycota</taxon>
        <taxon>Pezizomycotina</taxon>
        <taxon>Dothideomycetes</taxon>
        <taxon>Dothideomycetes incertae sedis</taxon>
        <taxon>Microthyriales</taxon>
        <taxon>Microthyriaceae</taxon>
        <taxon>Microthyrium</taxon>
    </lineage>
</organism>
<dbReference type="EMBL" id="MU004235">
    <property type="protein sequence ID" value="KAF2669594.1"/>
    <property type="molecule type" value="Genomic_DNA"/>
</dbReference>
<name>A0A6A6UFE3_9PEZI</name>
<proteinExistence type="predicted"/>
<evidence type="ECO:0000313" key="2">
    <source>
        <dbReference type="Proteomes" id="UP000799302"/>
    </source>
</evidence>
<protein>
    <submittedName>
        <fullName evidence="1">Uncharacterized protein</fullName>
    </submittedName>
</protein>
<dbReference type="AlphaFoldDB" id="A0A6A6UFE3"/>
<evidence type="ECO:0000313" key="1">
    <source>
        <dbReference type="EMBL" id="KAF2669594.1"/>
    </source>
</evidence>
<gene>
    <name evidence="1" type="ORF">BT63DRAFT_414008</name>
</gene>
<sequence>MNTTDKRQNKDQPESSMNENQIRMAWNLAVGQVDDFCNYAGLPYDSYTHNLPRPYTPTTKQLQQIQARAKRLKEAMYDNSNGNLLRDITIFRWTDPNGFPGRTAYDHVGFPLCCAYDLPRWFQCSAEWPEWSYMIAWPDLPLDVVRLEEPKKEIEIWPRGCPLCQDRFCDLRCPYLKADNGKKDKKFMAAPAISLALALGHRKRNVAATGMFFNSFQPFTHSTYLHIAILHNDPLFEIRTITFLPSHAGGLCELSELMPAAEEIKEVEKKEGKPWPRDCPLCQTVIATCCARS</sequence>
<keyword evidence="2" id="KW-1185">Reference proteome</keyword>
<reference evidence="1" key="1">
    <citation type="journal article" date="2020" name="Stud. Mycol.">
        <title>101 Dothideomycetes genomes: a test case for predicting lifestyles and emergence of pathogens.</title>
        <authorList>
            <person name="Haridas S."/>
            <person name="Albert R."/>
            <person name="Binder M."/>
            <person name="Bloem J."/>
            <person name="Labutti K."/>
            <person name="Salamov A."/>
            <person name="Andreopoulos B."/>
            <person name="Baker S."/>
            <person name="Barry K."/>
            <person name="Bills G."/>
            <person name="Bluhm B."/>
            <person name="Cannon C."/>
            <person name="Castanera R."/>
            <person name="Culley D."/>
            <person name="Daum C."/>
            <person name="Ezra D."/>
            <person name="Gonzalez J."/>
            <person name="Henrissat B."/>
            <person name="Kuo A."/>
            <person name="Liang C."/>
            <person name="Lipzen A."/>
            <person name="Lutzoni F."/>
            <person name="Magnuson J."/>
            <person name="Mondo S."/>
            <person name="Nolan M."/>
            <person name="Ohm R."/>
            <person name="Pangilinan J."/>
            <person name="Park H.-J."/>
            <person name="Ramirez L."/>
            <person name="Alfaro M."/>
            <person name="Sun H."/>
            <person name="Tritt A."/>
            <person name="Yoshinaga Y."/>
            <person name="Zwiers L.-H."/>
            <person name="Turgeon B."/>
            <person name="Goodwin S."/>
            <person name="Spatafora J."/>
            <person name="Crous P."/>
            <person name="Grigoriev I."/>
        </authorList>
    </citation>
    <scope>NUCLEOTIDE SEQUENCE</scope>
    <source>
        <strain evidence="1">CBS 115976</strain>
    </source>
</reference>
<accession>A0A6A6UFE3</accession>
<dbReference type="Proteomes" id="UP000799302">
    <property type="component" value="Unassembled WGS sequence"/>
</dbReference>